<accession>A0A835I5Y2</accession>
<dbReference type="EMBL" id="JADFTS010000004">
    <property type="protein sequence ID" value="KAF9610727.1"/>
    <property type="molecule type" value="Genomic_DNA"/>
</dbReference>
<dbReference type="GO" id="GO:0005504">
    <property type="term" value="F:fatty acid binding"/>
    <property type="evidence" value="ECO:0007669"/>
    <property type="project" value="InterPro"/>
</dbReference>
<dbReference type="SUPFAM" id="SSF47699">
    <property type="entry name" value="Bifunctional inhibitor/lipid-transfer protein/seed storage 2S albumin"/>
    <property type="match status" value="1"/>
</dbReference>
<evidence type="ECO:0000259" key="2">
    <source>
        <dbReference type="Pfam" id="PF14368"/>
    </source>
</evidence>
<dbReference type="PANTHER" id="PTHR33122:SF13">
    <property type="entry name" value="BIFUNCTIONAL INHIBITOR_LIPID-TRANSFER PROTEIN_SEED STORAGE 2S ALBUMIN SUPERFAMILY PROTEIN"/>
    <property type="match status" value="1"/>
</dbReference>
<comment type="caution">
    <text evidence="3">The sequence shown here is derived from an EMBL/GenBank/DDBJ whole genome shotgun (WGS) entry which is preliminary data.</text>
</comment>
<dbReference type="OrthoDB" id="1917294at2759"/>
<dbReference type="InterPro" id="IPR016140">
    <property type="entry name" value="Bifunc_inhib/LTP/seed_store"/>
</dbReference>
<name>A0A835I5Y2_9MAGN</name>
<dbReference type="Proteomes" id="UP000631114">
    <property type="component" value="Unassembled WGS sequence"/>
</dbReference>
<proteinExistence type="predicted"/>
<dbReference type="InterPro" id="IPR036312">
    <property type="entry name" value="Bifun_inhib/LTP/seed_sf"/>
</dbReference>
<feature type="chain" id="PRO_5032509147" description="Bifunctional inhibitor/plant lipid transfer protein/seed storage helical domain-containing protein" evidence="1">
    <location>
        <begin position="29"/>
        <end position="123"/>
    </location>
</feature>
<dbReference type="CDD" id="cd00010">
    <property type="entry name" value="AAI_LTSS"/>
    <property type="match status" value="1"/>
</dbReference>
<keyword evidence="4" id="KW-1185">Reference proteome</keyword>
<dbReference type="AlphaFoldDB" id="A0A835I5Y2"/>
<dbReference type="GO" id="GO:0009627">
    <property type="term" value="P:systemic acquired resistance"/>
    <property type="evidence" value="ECO:0007669"/>
    <property type="project" value="InterPro"/>
</dbReference>
<evidence type="ECO:0000313" key="3">
    <source>
        <dbReference type="EMBL" id="KAF9610727.1"/>
    </source>
</evidence>
<dbReference type="InterPro" id="IPR039265">
    <property type="entry name" value="DIR1-like"/>
</dbReference>
<sequence>MASISRTPYIAMTIFLLASYAHIKETKAAGECGRTPVNNAAVSLSPCLGAAGSVSAKVPPLCCSKVAALLKNSPRCLCAVFLSPLVIKAGLKPAVAITIPKRCNIRNRPIGKKCGRKTTLTHR</sequence>
<dbReference type="Gene3D" id="1.10.110.10">
    <property type="entry name" value="Plant lipid-transfer and hydrophobic proteins"/>
    <property type="match status" value="1"/>
</dbReference>
<evidence type="ECO:0000256" key="1">
    <source>
        <dbReference type="SAM" id="SignalP"/>
    </source>
</evidence>
<organism evidence="3 4">
    <name type="scientific">Coptis chinensis</name>
    <dbReference type="NCBI Taxonomy" id="261450"/>
    <lineage>
        <taxon>Eukaryota</taxon>
        <taxon>Viridiplantae</taxon>
        <taxon>Streptophyta</taxon>
        <taxon>Embryophyta</taxon>
        <taxon>Tracheophyta</taxon>
        <taxon>Spermatophyta</taxon>
        <taxon>Magnoliopsida</taxon>
        <taxon>Ranunculales</taxon>
        <taxon>Ranunculaceae</taxon>
        <taxon>Coptidoideae</taxon>
        <taxon>Coptis</taxon>
    </lineage>
</organism>
<reference evidence="3 4" key="1">
    <citation type="submission" date="2020-10" db="EMBL/GenBank/DDBJ databases">
        <title>The Coptis chinensis genome and diversification of protoberbering-type alkaloids.</title>
        <authorList>
            <person name="Wang B."/>
            <person name="Shu S."/>
            <person name="Song C."/>
            <person name="Liu Y."/>
        </authorList>
    </citation>
    <scope>NUCLEOTIDE SEQUENCE [LARGE SCALE GENOMIC DNA]</scope>
    <source>
        <strain evidence="3">HL-2020</strain>
        <tissue evidence="3">Leaf</tissue>
    </source>
</reference>
<keyword evidence="1" id="KW-0732">Signal</keyword>
<dbReference type="Pfam" id="PF14368">
    <property type="entry name" value="LTP_2"/>
    <property type="match status" value="1"/>
</dbReference>
<gene>
    <name evidence="3" type="ORF">IFM89_024577</name>
</gene>
<feature type="signal peptide" evidence="1">
    <location>
        <begin position="1"/>
        <end position="28"/>
    </location>
</feature>
<evidence type="ECO:0000313" key="4">
    <source>
        <dbReference type="Proteomes" id="UP000631114"/>
    </source>
</evidence>
<protein>
    <recommendedName>
        <fullName evidence="2">Bifunctional inhibitor/plant lipid transfer protein/seed storage helical domain-containing protein</fullName>
    </recommendedName>
</protein>
<dbReference type="PANTHER" id="PTHR33122">
    <property type="entry name" value="LIPID BINDING PROTEIN-RELATED"/>
    <property type="match status" value="1"/>
</dbReference>
<feature type="domain" description="Bifunctional inhibitor/plant lipid transfer protein/seed storage helical" evidence="2">
    <location>
        <begin position="16"/>
        <end position="114"/>
    </location>
</feature>